<evidence type="ECO:0000313" key="2">
    <source>
        <dbReference type="Proteomes" id="UP000005239"/>
    </source>
</evidence>
<dbReference type="InterPro" id="IPR009003">
    <property type="entry name" value="Peptidase_S1_PA"/>
</dbReference>
<keyword evidence="2" id="KW-1185">Reference proteome</keyword>
<dbReference type="Pfam" id="PF03761">
    <property type="entry name" value="DUF316"/>
    <property type="match status" value="2"/>
</dbReference>
<dbReference type="Proteomes" id="UP000005239">
    <property type="component" value="Unassembled WGS sequence"/>
</dbReference>
<dbReference type="Gene3D" id="2.40.10.10">
    <property type="entry name" value="Trypsin-like serine proteases"/>
    <property type="match status" value="2"/>
</dbReference>
<dbReference type="InterPro" id="IPR005514">
    <property type="entry name" value="DUF316"/>
</dbReference>
<sequence length="827" mass="94038">MFGFLVFLSTILIANAVIESHFTRLSTEEVNHLLSTCGKKTEEVPDFLHATTGFTPLDDLFVITTDRFADIPCIHDPNHSKCLMDDKFRRLANRVVHYIVPVFKNATFTHNFRLALLEVEDKYYMKVLVPACLPTPNKLIAREQSLWSYSYDHESLVPVKYQTLYPSKKKYCVNETTCEWFLTTTSNMGALGDALTTSEVVGAEKEEQVAVVALKITNIEAVDLHPWLHFLYLHTGACEDDFLMHDDEIPVFDYYLDGVIVKHDSSPPFWYCNEEKRRILAETVSPLTRIDRHTAATLRRTCGIPNRIDFEEDKYSFIVSIVIVPDDGTYSFCTGTLISYMHVERANVAIAQLAERIPFNSFIRPICIPEEPSTAAKDAQLLVQKYQSCGAMFSRQIEVTTVSTSLYNCTTSELRCWLMQFGGTKQSSNFEIGTPLVVFEENRLNLIGVTTHPTITSTTSVNLATRVDYLATFICVHTGVCRRKEDFKGDSFSPYADKNYIVETFAIDMYRRSRKENDHEIYSNWDAMFTETFKIAAAMNVFKIQKLSEQENNEVQAMCGKKKPAHRIIDGTDVKLEENPWAVMPAFHLRYMGDTRDGFMVIGTGSFISTRHVITAAHIFDFMNSYGKPIFNVIYGTNCAGKAECTPPSSAMRVASVRRVIKSKSVMDIAIMELQSESYKEDTPMRMYGAGYLTPDMTVGSPGHLKMREFPWKNLNVTYYPRYNVTLEYYIIYIEPMKSFGMPGDSGGPMVRERSEDGRSVLWAVHSGTLRLKAEFREKEELARSYAVNTDQIRSFVCKFTGVCTNGYDKYDESAIPITISDNIPLC</sequence>
<dbReference type="PANTHER" id="PTHR22596">
    <property type="entry name" value="TRYPSIN-LIKE PROTEASE PROTEIN 6"/>
    <property type="match status" value="1"/>
</dbReference>
<dbReference type="OrthoDB" id="5820495at2759"/>
<dbReference type="InterPro" id="IPR043504">
    <property type="entry name" value="Peptidase_S1_PA_chymotrypsin"/>
</dbReference>
<reference evidence="1" key="2">
    <citation type="submission" date="2022-06" db="UniProtKB">
        <authorList>
            <consortium name="EnsemblMetazoa"/>
        </authorList>
    </citation>
    <scope>IDENTIFICATION</scope>
    <source>
        <strain evidence="1">PS312</strain>
    </source>
</reference>
<accession>A0A2A6B6M8</accession>
<accession>A0A8R1YBY4</accession>
<evidence type="ECO:0000313" key="1">
    <source>
        <dbReference type="EnsemblMetazoa" id="PPA02812.1"/>
    </source>
</evidence>
<organism evidence="1 2">
    <name type="scientific">Pristionchus pacificus</name>
    <name type="common">Parasitic nematode worm</name>
    <dbReference type="NCBI Taxonomy" id="54126"/>
    <lineage>
        <taxon>Eukaryota</taxon>
        <taxon>Metazoa</taxon>
        <taxon>Ecdysozoa</taxon>
        <taxon>Nematoda</taxon>
        <taxon>Chromadorea</taxon>
        <taxon>Rhabditida</taxon>
        <taxon>Rhabditina</taxon>
        <taxon>Diplogasteromorpha</taxon>
        <taxon>Diplogasteroidea</taxon>
        <taxon>Neodiplogasteridae</taxon>
        <taxon>Pristionchus</taxon>
    </lineage>
</organism>
<dbReference type="PANTHER" id="PTHR22596:SF16">
    <property type="entry name" value="PEPTIDASE S1 DOMAIN-CONTAINING PROTEIN"/>
    <property type="match status" value="1"/>
</dbReference>
<name>A0A2A6B6M8_PRIPA</name>
<reference evidence="2" key="1">
    <citation type="journal article" date="2008" name="Nat. Genet.">
        <title>The Pristionchus pacificus genome provides a unique perspective on nematode lifestyle and parasitism.</title>
        <authorList>
            <person name="Dieterich C."/>
            <person name="Clifton S.W."/>
            <person name="Schuster L.N."/>
            <person name="Chinwalla A."/>
            <person name="Delehaunty K."/>
            <person name="Dinkelacker I."/>
            <person name="Fulton L."/>
            <person name="Fulton R."/>
            <person name="Godfrey J."/>
            <person name="Minx P."/>
            <person name="Mitreva M."/>
            <person name="Roeseler W."/>
            <person name="Tian H."/>
            <person name="Witte H."/>
            <person name="Yang S.P."/>
            <person name="Wilson R.K."/>
            <person name="Sommer R.J."/>
        </authorList>
    </citation>
    <scope>NUCLEOTIDE SEQUENCE [LARGE SCALE GENOMIC DNA]</scope>
    <source>
        <strain evidence="2">PS312</strain>
    </source>
</reference>
<proteinExistence type="predicted"/>
<dbReference type="EnsemblMetazoa" id="PPA02812.1">
    <property type="protein sequence ID" value="PPA02812.1"/>
    <property type="gene ID" value="WBGene00092366"/>
</dbReference>
<dbReference type="AlphaFoldDB" id="A0A2A6B6M8"/>
<dbReference type="SUPFAM" id="SSF50494">
    <property type="entry name" value="Trypsin-like serine proteases"/>
    <property type="match status" value="2"/>
</dbReference>
<protein>
    <submittedName>
        <fullName evidence="1">Trypsin</fullName>
    </submittedName>
</protein>
<gene>
    <name evidence="1" type="primary">WBGene00092366</name>
</gene>